<comment type="caution">
    <text evidence="2">The sequence shown here is derived from an EMBL/GenBank/DDBJ whole genome shotgun (WGS) entry which is preliminary data.</text>
</comment>
<dbReference type="SUPFAM" id="SSF63380">
    <property type="entry name" value="Riboflavin synthase domain-like"/>
    <property type="match status" value="1"/>
</dbReference>
<dbReference type="InterPro" id="IPR017938">
    <property type="entry name" value="Riboflavin_synthase-like_b-brl"/>
</dbReference>
<keyword evidence="3" id="KW-1185">Reference proteome</keyword>
<evidence type="ECO:0000259" key="1">
    <source>
        <dbReference type="PROSITE" id="PS51384"/>
    </source>
</evidence>
<dbReference type="Gene3D" id="2.40.30.10">
    <property type="entry name" value="Translation factors"/>
    <property type="match status" value="1"/>
</dbReference>
<dbReference type="Proteomes" id="UP001139461">
    <property type="component" value="Unassembled WGS sequence"/>
</dbReference>
<dbReference type="InterPro" id="IPR013112">
    <property type="entry name" value="FAD-bd_8"/>
</dbReference>
<dbReference type="InterPro" id="IPR017927">
    <property type="entry name" value="FAD-bd_FR_type"/>
</dbReference>
<proteinExistence type="predicted"/>
<dbReference type="AlphaFoldDB" id="A0A9X1U3K6"/>
<dbReference type="PANTHER" id="PTHR47354:SF5">
    <property type="entry name" value="PROTEIN RFBI"/>
    <property type="match status" value="1"/>
</dbReference>
<dbReference type="RefSeq" id="WP_237603444.1">
    <property type="nucleotide sequence ID" value="NZ_JAIRBA010000023.1"/>
</dbReference>
<dbReference type="EMBL" id="JAIRBA010000023">
    <property type="protein sequence ID" value="MCG2419658.1"/>
    <property type="molecule type" value="Genomic_DNA"/>
</dbReference>
<dbReference type="SUPFAM" id="SSF52343">
    <property type="entry name" value="Ferredoxin reductase-like, C-terminal NADP-linked domain"/>
    <property type="match status" value="1"/>
</dbReference>
<evidence type="ECO:0000313" key="2">
    <source>
        <dbReference type="EMBL" id="MCG2419658.1"/>
    </source>
</evidence>
<dbReference type="PANTHER" id="PTHR47354">
    <property type="entry name" value="NADH OXIDOREDUCTASE HCR"/>
    <property type="match status" value="1"/>
</dbReference>
<accession>A0A9X1U3K6</accession>
<feature type="domain" description="FAD-binding FR-type" evidence="1">
    <location>
        <begin position="4"/>
        <end position="104"/>
    </location>
</feature>
<evidence type="ECO:0000313" key="3">
    <source>
        <dbReference type="Proteomes" id="UP001139461"/>
    </source>
</evidence>
<name>A0A9X1U3K6_9FLAO</name>
<dbReference type="Gene3D" id="3.40.50.80">
    <property type="entry name" value="Nucleotide-binding domain of ferredoxin-NADP reductase (FNR) module"/>
    <property type="match status" value="1"/>
</dbReference>
<reference evidence="2" key="1">
    <citation type="submission" date="2021-09" db="EMBL/GenBank/DDBJ databases">
        <title>Genome of Aequorivita sp. strain F47161.</title>
        <authorList>
            <person name="Wang Y."/>
        </authorList>
    </citation>
    <scope>NUCLEOTIDE SEQUENCE</scope>
    <source>
        <strain evidence="2">F47161</strain>
    </source>
</reference>
<sequence length="228" mass="26016">MGFIFPYRVKVLNVETINENVILLKIEKPFRFEFELGQVVDLSIFKPGFELSVASFTIANTPAEDHLEFIIKVYPRKGLTEAISKLQPNEIVQISSPWNSYAYKGSGTFIAAGAGITAFFPIFETIADNGVDVKREHSLIYADKSKSDVLFYKRLKAMFNNKLSLILSRVKSRNITFGKIDEDYLSSRICNTEQYFYICGPRNFEKDVKSHLVTIGVKRRNIQTGYNI</sequence>
<dbReference type="Pfam" id="PF00175">
    <property type="entry name" value="NAD_binding_1"/>
    <property type="match status" value="1"/>
</dbReference>
<dbReference type="InterPro" id="IPR039261">
    <property type="entry name" value="FNR_nucleotide-bd"/>
</dbReference>
<dbReference type="InterPro" id="IPR050415">
    <property type="entry name" value="MRET"/>
</dbReference>
<organism evidence="2 3">
    <name type="scientific">Aequorivita vitellina</name>
    <dbReference type="NCBI Taxonomy" id="2874475"/>
    <lineage>
        <taxon>Bacteria</taxon>
        <taxon>Pseudomonadati</taxon>
        <taxon>Bacteroidota</taxon>
        <taxon>Flavobacteriia</taxon>
        <taxon>Flavobacteriales</taxon>
        <taxon>Flavobacteriaceae</taxon>
        <taxon>Aequorivita</taxon>
    </lineage>
</organism>
<dbReference type="InterPro" id="IPR001433">
    <property type="entry name" value="OxRdtase_FAD/NAD-bd"/>
</dbReference>
<protein>
    <recommendedName>
        <fullName evidence="1">FAD-binding FR-type domain-containing protein</fullName>
    </recommendedName>
</protein>
<dbReference type="Pfam" id="PF08022">
    <property type="entry name" value="FAD_binding_8"/>
    <property type="match status" value="1"/>
</dbReference>
<dbReference type="PROSITE" id="PS51384">
    <property type="entry name" value="FAD_FR"/>
    <property type="match status" value="1"/>
</dbReference>
<dbReference type="GO" id="GO:0016491">
    <property type="term" value="F:oxidoreductase activity"/>
    <property type="evidence" value="ECO:0007669"/>
    <property type="project" value="InterPro"/>
</dbReference>
<gene>
    <name evidence="2" type="ORF">K8089_11545</name>
</gene>